<dbReference type="AlphaFoldDB" id="A0AAN5ALM5"/>
<sequence length="63" mass="7500">MNNPAQEENSSHTGPQKNLKVKLKDRFTPILAHLTRSAHRRTKDKKEYYPILFHFINYFNNIS</sequence>
<organism evidence="1 2">
    <name type="scientific">Persicobacter diffluens</name>
    <dbReference type="NCBI Taxonomy" id="981"/>
    <lineage>
        <taxon>Bacteria</taxon>
        <taxon>Pseudomonadati</taxon>
        <taxon>Bacteroidota</taxon>
        <taxon>Cytophagia</taxon>
        <taxon>Cytophagales</taxon>
        <taxon>Persicobacteraceae</taxon>
        <taxon>Persicobacter</taxon>
    </lineage>
</organism>
<comment type="caution">
    <text evidence="1">The sequence shown here is derived from an EMBL/GenBank/DDBJ whole genome shotgun (WGS) entry which is preliminary data.</text>
</comment>
<proteinExistence type="predicted"/>
<reference evidence="1 2" key="1">
    <citation type="submission" date="2021-12" db="EMBL/GenBank/DDBJ databases">
        <title>Genome sequencing of bacteria with rrn-lacking chromosome and rrn-plasmid.</title>
        <authorList>
            <person name="Anda M."/>
            <person name="Iwasaki W."/>
        </authorList>
    </citation>
    <scope>NUCLEOTIDE SEQUENCE [LARGE SCALE GENOMIC DNA]</scope>
    <source>
        <strain evidence="1 2">NBRC 15940</strain>
    </source>
</reference>
<keyword evidence="2" id="KW-1185">Reference proteome</keyword>
<gene>
    <name evidence="1" type="ORF">PEDI_39510</name>
</gene>
<evidence type="ECO:0000313" key="2">
    <source>
        <dbReference type="Proteomes" id="UP001310022"/>
    </source>
</evidence>
<evidence type="ECO:0000313" key="1">
    <source>
        <dbReference type="EMBL" id="GJM63399.1"/>
    </source>
</evidence>
<dbReference type="Proteomes" id="UP001310022">
    <property type="component" value="Unassembled WGS sequence"/>
</dbReference>
<dbReference type="EMBL" id="BQKE01000002">
    <property type="protein sequence ID" value="GJM63399.1"/>
    <property type="molecule type" value="Genomic_DNA"/>
</dbReference>
<protein>
    <submittedName>
        <fullName evidence="1">Uncharacterized protein</fullName>
    </submittedName>
</protein>
<accession>A0AAN5ALM5</accession>
<name>A0AAN5ALM5_9BACT</name>